<feature type="transmembrane region" description="Helical" evidence="2">
    <location>
        <begin position="346"/>
        <end position="367"/>
    </location>
</feature>
<organism evidence="3 4">
    <name type="scientific">Phycicoccus avicenniae</name>
    <dbReference type="NCBI Taxonomy" id="2828860"/>
    <lineage>
        <taxon>Bacteria</taxon>
        <taxon>Bacillati</taxon>
        <taxon>Actinomycetota</taxon>
        <taxon>Actinomycetes</taxon>
        <taxon>Micrococcales</taxon>
        <taxon>Intrasporangiaceae</taxon>
        <taxon>Phycicoccus</taxon>
    </lineage>
</organism>
<feature type="transmembrane region" description="Helical" evidence="2">
    <location>
        <begin position="176"/>
        <end position="194"/>
    </location>
</feature>
<dbReference type="Proteomes" id="UP000677016">
    <property type="component" value="Unassembled WGS sequence"/>
</dbReference>
<keyword evidence="2" id="KW-1133">Transmembrane helix</keyword>
<feature type="region of interest" description="Disordered" evidence="1">
    <location>
        <begin position="51"/>
        <end position="70"/>
    </location>
</feature>
<dbReference type="RefSeq" id="WP_211603899.1">
    <property type="nucleotide sequence ID" value="NZ_JAGSNF010000020.1"/>
</dbReference>
<keyword evidence="2" id="KW-0812">Transmembrane</keyword>
<dbReference type="PANTHER" id="PTHR41771">
    <property type="entry name" value="MEMBRANE PROTEIN-RELATED"/>
    <property type="match status" value="1"/>
</dbReference>
<evidence type="ECO:0000313" key="3">
    <source>
        <dbReference type="EMBL" id="MBR7744372.1"/>
    </source>
</evidence>
<protein>
    <submittedName>
        <fullName evidence="3">YibE/F family protein</fullName>
    </submittedName>
</protein>
<evidence type="ECO:0000256" key="2">
    <source>
        <dbReference type="SAM" id="Phobius"/>
    </source>
</evidence>
<comment type="caution">
    <text evidence="3">The sequence shown here is derived from an EMBL/GenBank/DDBJ whole genome shotgun (WGS) entry which is preliminary data.</text>
</comment>
<feature type="compositionally biased region" description="Pro residues" evidence="1">
    <location>
        <begin position="56"/>
        <end position="66"/>
    </location>
</feature>
<dbReference type="EMBL" id="JAGSNF010000020">
    <property type="protein sequence ID" value="MBR7744372.1"/>
    <property type="molecule type" value="Genomic_DNA"/>
</dbReference>
<sequence>MTRVAWLVLAPLALATVVGLILLWPPPVPAPTGQSAAPEYDGVVVAVTKQECPQEPSGPEPPPPPGSTCGTVTVRVDLPEGEQEVEAPLSNRPGAPDLDVGDDVVVAVADSPDGPLYGVVDHQRGLQLWGVVAALGLALLAFGRWKGLSALVGLGITFAVLFAFIVPAVIAGSAPVLVALVGASAITLTVLYLTHGLSLPTTVAVIGTMASLGLTAALSEAAVGALHLTGVTDDVSTAVTATYGIDVRGLLVASIIIGSVGVLDDVTVTQAATVTELGRANPAYGVRDLYGAAERVGRSHIASVVNTIVLAYAGSSLPLIVLVVAGNGSFTGAATTQLIAQEIVRSAVATIGLIAAVPLTSGLAAWVTRHSGRSTARHA</sequence>
<dbReference type="PANTHER" id="PTHR41771:SF1">
    <property type="entry name" value="MEMBRANE PROTEIN"/>
    <property type="match status" value="1"/>
</dbReference>
<evidence type="ECO:0000313" key="4">
    <source>
        <dbReference type="Proteomes" id="UP000677016"/>
    </source>
</evidence>
<feature type="transmembrane region" description="Helical" evidence="2">
    <location>
        <begin position="126"/>
        <end position="143"/>
    </location>
</feature>
<dbReference type="AlphaFoldDB" id="A0A941DDK5"/>
<proteinExistence type="predicted"/>
<name>A0A941DDK5_9MICO</name>
<reference evidence="3" key="1">
    <citation type="submission" date="2021-04" db="EMBL/GenBank/DDBJ databases">
        <title>Phycicoccus avicenniae sp. nov., a novel endophytic actinomycetes isolated from branch of Avicennia mariana.</title>
        <authorList>
            <person name="Tuo L."/>
        </authorList>
    </citation>
    <scope>NUCLEOTIDE SEQUENCE</scope>
    <source>
        <strain evidence="3">BSK3Z-2</strain>
    </source>
</reference>
<feature type="transmembrane region" description="Helical" evidence="2">
    <location>
        <begin position="304"/>
        <end position="326"/>
    </location>
</feature>
<feature type="transmembrane region" description="Helical" evidence="2">
    <location>
        <begin position="150"/>
        <end position="170"/>
    </location>
</feature>
<accession>A0A941DDK5</accession>
<keyword evidence="2" id="KW-0472">Membrane</keyword>
<evidence type="ECO:0000256" key="1">
    <source>
        <dbReference type="SAM" id="MobiDB-lite"/>
    </source>
</evidence>
<dbReference type="Pfam" id="PF07907">
    <property type="entry name" value="YibE_F"/>
    <property type="match status" value="1"/>
</dbReference>
<keyword evidence="4" id="KW-1185">Reference proteome</keyword>
<gene>
    <name evidence="3" type="ORF">KC207_13845</name>
</gene>
<dbReference type="InterPro" id="IPR012507">
    <property type="entry name" value="YibE_F"/>
</dbReference>